<dbReference type="InterPro" id="IPR052163">
    <property type="entry name" value="DGC-Regulatory_Protein"/>
</dbReference>
<feature type="transmembrane region" description="Helical" evidence="1">
    <location>
        <begin position="148"/>
        <end position="174"/>
    </location>
</feature>
<organism evidence="3 4">
    <name type="scientific">Acidovorax kalamii</name>
    <dbReference type="NCBI Taxonomy" id="2004485"/>
    <lineage>
        <taxon>Bacteria</taxon>
        <taxon>Pseudomonadati</taxon>
        <taxon>Pseudomonadota</taxon>
        <taxon>Betaproteobacteria</taxon>
        <taxon>Burkholderiales</taxon>
        <taxon>Comamonadaceae</taxon>
        <taxon>Acidovorax</taxon>
    </lineage>
</organism>
<evidence type="ECO:0000313" key="4">
    <source>
        <dbReference type="Proteomes" id="UP000215441"/>
    </source>
</evidence>
<keyword evidence="1" id="KW-0472">Membrane</keyword>
<keyword evidence="1" id="KW-1133">Transmembrane helix</keyword>
<reference evidence="3 4" key="1">
    <citation type="submission" date="2017-07" db="EMBL/GenBank/DDBJ databases">
        <title>Acidovorax KNDSW TSA 6 genome sequence and assembly.</title>
        <authorList>
            <person name="Mayilraj S."/>
        </authorList>
    </citation>
    <scope>NUCLEOTIDE SEQUENCE [LARGE SCALE GENOMIC DNA]</scope>
    <source>
        <strain evidence="3 4">KNDSW-TSA6</strain>
    </source>
</reference>
<dbReference type="InterPro" id="IPR000160">
    <property type="entry name" value="GGDEF_dom"/>
</dbReference>
<feature type="transmembrane region" description="Helical" evidence="1">
    <location>
        <begin position="180"/>
        <end position="202"/>
    </location>
</feature>
<dbReference type="EMBL" id="NOIG01000004">
    <property type="protein sequence ID" value="OYD51245.1"/>
    <property type="molecule type" value="Genomic_DNA"/>
</dbReference>
<gene>
    <name evidence="3" type="ORF">CBY09_05300</name>
</gene>
<dbReference type="RefSeq" id="WP_094287160.1">
    <property type="nucleotide sequence ID" value="NZ_NOIG01000004.1"/>
</dbReference>
<dbReference type="SMART" id="SM00267">
    <property type="entry name" value="GGDEF"/>
    <property type="match status" value="1"/>
</dbReference>
<comment type="caution">
    <text evidence="3">The sequence shown here is derived from an EMBL/GenBank/DDBJ whole genome shotgun (WGS) entry which is preliminary data.</text>
</comment>
<feature type="domain" description="GGDEF" evidence="2">
    <location>
        <begin position="249"/>
        <end position="382"/>
    </location>
</feature>
<sequence length="394" mass="43537">MPSEIVHTIGCTAYSVFAILFLWMSRVPRTNSGPGWWAGAMAFALAARLAYQLLLDQTDLAEAVFAYAALVAVEKTLLAIGLVEFLGLKLRHRWFWGALLLAEAWVVIGWLSDIQPIARSVGLAVFNAGFLGYVAWTAFRHRSEIPHHLLLLTAAASAMLVVHWMSAFLIFQAFPNWRVTGFLLGTVLVLVQYLSLLAAVLAEFQRRLVQAEANALDMAFQDPLTGLNNQRYMNTLFEKALVLANRPHQYSAVIFIDLDNFKPINDLAGHHAGDEVLRTVANRLRRCTRSTDICARIGGDEFVVICTQLEATEQVGDIATKLLGELIAPIAVEDKRFVLGASIGISLYPIHGNSLAELLEHADKAMYQIKRSGKNGYRIYSDQPSQTSAGPADR</sequence>
<accession>A0A235ES37</accession>
<dbReference type="InterPro" id="IPR029787">
    <property type="entry name" value="Nucleotide_cyclase"/>
</dbReference>
<dbReference type="AlphaFoldDB" id="A0A235ES37"/>
<proteinExistence type="predicted"/>
<feature type="transmembrane region" description="Helical" evidence="1">
    <location>
        <begin position="117"/>
        <end position="136"/>
    </location>
</feature>
<keyword evidence="4" id="KW-1185">Reference proteome</keyword>
<evidence type="ECO:0000313" key="3">
    <source>
        <dbReference type="EMBL" id="OYD51245.1"/>
    </source>
</evidence>
<dbReference type="Gene3D" id="3.30.70.270">
    <property type="match status" value="1"/>
</dbReference>
<feature type="transmembrane region" description="Helical" evidence="1">
    <location>
        <begin position="6"/>
        <end position="24"/>
    </location>
</feature>
<dbReference type="Pfam" id="PF00990">
    <property type="entry name" value="GGDEF"/>
    <property type="match status" value="1"/>
</dbReference>
<dbReference type="PANTHER" id="PTHR46663:SF2">
    <property type="entry name" value="GGDEF DOMAIN-CONTAINING PROTEIN"/>
    <property type="match status" value="1"/>
</dbReference>
<dbReference type="OrthoDB" id="9812260at2"/>
<dbReference type="PROSITE" id="PS50887">
    <property type="entry name" value="GGDEF"/>
    <property type="match status" value="1"/>
</dbReference>
<dbReference type="SUPFAM" id="SSF55073">
    <property type="entry name" value="Nucleotide cyclase"/>
    <property type="match status" value="1"/>
</dbReference>
<feature type="transmembrane region" description="Helical" evidence="1">
    <location>
        <begin position="94"/>
        <end position="111"/>
    </location>
</feature>
<dbReference type="NCBIfam" id="TIGR00254">
    <property type="entry name" value="GGDEF"/>
    <property type="match status" value="1"/>
</dbReference>
<feature type="transmembrane region" description="Helical" evidence="1">
    <location>
        <begin position="66"/>
        <end position="87"/>
    </location>
</feature>
<dbReference type="GO" id="GO:0003824">
    <property type="term" value="F:catalytic activity"/>
    <property type="evidence" value="ECO:0007669"/>
    <property type="project" value="UniProtKB-ARBA"/>
</dbReference>
<evidence type="ECO:0000259" key="2">
    <source>
        <dbReference type="PROSITE" id="PS50887"/>
    </source>
</evidence>
<dbReference type="InterPro" id="IPR043128">
    <property type="entry name" value="Rev_trsase/Diguanyl_cyclase"/>
</dbReference>
<feature type="transmembrane region" description="Helical" evidence="1">
    <location>
        <begin position="36"/>
        <end position="54"/>
    </location>
</feature>
<evidence type="ECO:0000256" key="1">
    <source>
        <dbReference type="SAM" id="Phobius"/>
    </source>
</evidence>
<keyword evidence="1" id="KW-0812">Transmembrane</keyword>
<name>A0A235ES37_9BURK</name>
<dbReference type="PANTHER" id="PTHR46663">
    <property type="entry name" value="DIGUANYLATE CYCLASE DGCT-RELATED"/>
    <property type="match status" value="1"/>
</dbReference>
<dbReference type="CDD" id="cd01949">
    <property type="entry name" value="GGDEF"/>
    <property type="match status" value="1"/>
</dbReference>
<protein>
    <submittedName>
        <fullName evidence="3">GGDEF domain-containing protein</fullName>
    </submittedName>
</protein>
<dbReference type="FunFam" id="3.30.70.270:FF:000001">
    <property type="entry name" value="Diguanylate cyclase domain protein"/>
    <property type="match status" value="1"/>
</dbReference>
<dbReference type="Proteomes" id="UP000215441">
    <property type="component" value="Unassembled WGS sequence"/>
</dbReference>